<protein>
    <recommendedName>
        <fullName evidence="2">Gelsolin-like domain-containing protein</fullName>
    </recommendedName>
</protein>
<evidence type="ECO:0000256" key="1">
    <source>
        <dbReference type="ARBA" id="ARBA00022737"/>
    </source>
</evidence>
<keyword evidence="1" id="KW-0677">Repeat</keyword>
<dbReference type="Gene3D" id="3.40.20.10">
    <property type="entry name" value="Severin"/>
    <property type="match status" value="2"/>
</dbReference>
<dbReference type="PRINTS" id="PR00597">
    <property type="entry name" value="GELSOLIN"/>
</dbReference>
<dbReference type="SUPFAM" id="SSF55753">
    <property type="entry name" value="Actin depolymerizing proteins"/>
    <property type="match status" value="2"/>
</dbReference>
<feature type="domain" description="Gelsolin-like" evidence="2">
    <location>
        <begin position="118"/>
        <end position="187"/>
    </location>
</feature>
<dbReference type="AlphaFoldDB" id="A0A7S3EAX0"/>
<evidence type="ECO:0000313" key="3">
    <source>
        <dbReference type="EMBL" id="CAE0042651.1"/>
    </source>
</evidence>
<organism evidence="3">
    <name type="scientific">Rhodosorus marinus</name>
    <dbReference type="NCBI Taxonomy" id="101924"/>
    <lineage>
        <taxon>Eukaryota</taxon>
        <taxon>Rhodophyta</taxon>
        <taxon>Stylonematophyceae</taxon>
        <taxon>Stylonematales</taxon>
        <taxon>Stylonemataceae</taxon>
        <taxon>Rhodosorus</taxon>
    </lineage>
</organism>
<dbReference type="InterPro" id="IPR007123">
    <property type="entry name" value="Gelsolin-like_dom"/>
</dbReference>
<reference evidence="3" key="1">
    <citation type="submission" date="2021-01" db="EMBL/GenBank/DDBJ databases">
        <authorList>
            <person name="Corre E."/>
            <person name="Pelletier E."/>
            <person name="Niang G."/>
            <person name="Scheremetjew M."/>
            <person name="Finn R."/>
            <person name="Kale V."/>
            <person name="Holt S."/>
            <person name="Cochrane G."/>
            <person name="Meng A."/>
            <person name="Brown T."/>
            <person name="Cohen L."/>
        </authorList>
    </citation>
    <scope>NUCLEOTIDE SEQUENCE</scope>
    <source>
        <strain evidence="3">CCMP 769</strain>
    </source>
</reference>
<dbReference type="GO" id="GO:0015629">
    <property type="term" value="C:actin cytoskeleton"/>
    <property type="evidence" value="ECO:0007669"/>
    <property type="project" value="TreeGrafter"/>
</dbReference>
<dbReference type="InterPro" id="IPR007122">
    <property type="entry name" value="Villin/Gelsolin"/>
</dbReference>
<accession>A0A7S3EAX0</accession>
<name>A0A7S3EAX0_9RHOD</name>
<dbReference type="InterPro" id="IPR029006">
    <property type="entry name" value="ADF-H/Gelsolin-like_dom_sf"/>
</dbReference>
<dbReference type="SMART" id="SM00262">
    <property type="entry name" value="GEL"/>
    <property type="match status" value="1"/>
</dbReference>
<dbReference type="GO" id="GO:0008154">
    <property type="term" value="P:actin polymerization or depolymerization"/>
    <property type="evidence" value="ECO:0007669"/>
    <property type="project" value="TreeGrafter"/>
</dbReference>
<dbReference type="GO" id="GO:0005737">
    <property type="term" value="C:cytoplasm"/>
    <property type="evidence" value="ECO:0007669"/>
    <property type="project" value="TreeGrafter"/>
</dbReference>
<sequence>MGNTMKACAKAYNAEEGSKDQANAKDTVINGAMRDLGVKGGAKNDYVKAARKFGSTQTQKWQNSNIGEVGGDRDKELRKTAAETEEEFHGAGEKLGLEIWRVEKFKPKRQALEEFPGFYDGDSYIVLHTYQLEGEAKYRWDLFFWLGSESTQDEKGAAAYFTVNIDDMLDTFPVQYRETQGNETDAFKALFDGHVKVLKGGIDSGFTEGGVAFTADPSKTTFSANSNDTIGKNLTKKLFKISDEDSGDIVVTQVDEGTTVSRSEITENDPYMMVVGSEAAYIYSGTGCSVQERLYVMDAAAELLKIAGVDENTQLSFVNSGNEPPQWQAYVV</sequence>
<dbReference type="Pfam" id="PF00626">
    <property type="entry name" value="Gelsolin"/>
    <property type="match status" value="1"/>
</dbReference>
<dbReference type="PANTHER" id="PTHR11977:SF51">
    <property type="entry name" value="PROTEIN FLIGHTLESS-1 HOMOLOG"/>
    <property type="match status" value="1"/>
</dbReference>
<evidence type="ECO:0000259" key="2">
    <source>
        <dbReference type="Pfam" id="PF00626"/>
    </source>
</evidence>
<dbReference type="CDD" id="cd11290">
    <property type="entry name" value="gelsolin_S1_like"/>
    <property type="match status" value="1"/>
</dbReference>
<dbReference type="EMBL" id="HBHW01013699">
    <property type="protein sequence ID" value="CAE0042651.1"/>
    <property type="molecule type" value="Transcribed_RNA"/>
</dbReference>
<proteinExistence type="predicted"/>
<dbReference type="PANTHER" id="PTHR11977">
    <property type="entry name" value="VILLIN"/>
    <property type="match status" value="1"/>
</dbReference>
<gene>
    <name evidence="3" type="ORF">RMAR00112_LOCUS10619</name>
</gene>
<dbReference type="GO" id="GO:0051015">
    <property type="term" value="F:actin filament binding"/>
    <property type="evidence" value="ECO:0007669"/>
    <property type="project" value="InterPro"/>
</dbReference>